<dbReference type="Gene3D" id="1.20.1260.100">
    <property type="entry name" value="TspO/MBR protein"/>
    <property type="match status" value="1"/>
</dbReference>
<evidence type="ECO:0000256" key="6">
    <source>
        <dbReference type="SAM" id="Phobius"/>
    </source>
</evidence>
<evidence type="ECO:0000313" key="7">
    <source>
        <dbReference type="EMBL" id="RED48250.1"/>
    </source>
</evidence>
<evidence type="ECO:0000256" key="5">
    <source>
        <dbReference type="ARBA" id="ARBA00023136"/>
    </source>
</evidence>
<accession>A0A3D9HFJ6</accession>
<feature type="transmembrane region" description="Helical" evidence="6">
    <location>
        <begin position="128"/>
        <end position="151"/>
    </location>
</feature>
<dbReference type="Pfam" id="PF03073">
    <property type="entry name" value="TspO_MBR"/>
    <property type="match status" value="1"/>
</dbReference>
<dbReference type="AlphaFoldDB" id="A0A3D9HFJ6"/>
<dbReference type="OrthoDB" id="9795496at2"/>
<evidence type="ECO:0000256" key="1">
    <source>
        <dbReference type="ARBA" id="ARBA00004141"/>
    </source>
</evidence>
<evidence type="ECO:0000313" key="8">
    <source>
        <dbReference type="Proteomes" id="UP000256629"/>
    </source>
</evidence>
<keyword evidence="8" id="KW-1185">Reference proteome</keyword>
<gene>
    <name evidence="7" type="ORF">DFQ02_10489</name>
</gene>
<name>A0A3D9HFJ6_9FLAO</name>
<feature type="transmembrane region" description="Helical" evidence="6">
    <location>
        <begin position="45"/>
        <end position="67"/>
    </location>
</feature>
<dbReference type="InterPro" id="IPR004307">
    <property type="entry name" value="TspO_MBR"/>
</dbReference>
<comment type="subcellular location">
    <subcellularLocation>
        <location evidence="1">Membrane</location>
        <topology evidence="1">Multi-pass membrane protein</topology>
    </subcellularLocation>
</comment>
<dbReference type="Proteomes" id="UP000256629">
    <property type="component" value="Unassembled WGS sequence"/>
</dbReference>
<keyword evidence="4 6" id="KW-1133">Transmembrane helix</keyword>
<evidence type="ECO:0000256" key="3">
    <source>
        <dbReference type="ARBA" id="ARBA00022692"/>
    </source>
</evidence>
<evidence type="ECO:0000256" key="2">
    <source>
        <dbReference type="ARBA" id="ARBA00007524"/>
    </source>
</evidence>
<proteinExistence type="inferred from homology"/>
<comment type="caution">
    <text evidence="7">The sequence shown here is derived from an EMBL/GenBank/DDBJ whole genome shotgun (WGS) entry which is preliminary data.</text>
</comment>
<dbReference type="EMBL" id="QRDX01000004">
    <property type="protein sequence ID" value="RED48250.1"/>
    <property type="molecule type" value="Genomic_DNA"/>
</dbReference>
<organism evidence="7 8">
    <name type="scientific">Seonamhaeicola aphaedonensis</name>
    <dbReference type="NCBI Taxonomy" id="1461338"/>
    <lineage>
        <taxon>Bacteria</taxon>
        <taxon>Pseudomonadati</taxon>
        <taxon>Bacteroidota</taxon>
        <taxon>Flavobacteriia</taxon>
        <taxon>Flavobacteriales</taxon>
        <taxon>Flavobacteriaceae</taxon>
    </lineage>
</organism>
<keyword evidence="3 6" id="KW-0812">Transmembrane</keyword>
<sequence>MKLLSLFVIFLVINFGALALGNWLMVNGPQTQWYLSLNKAPWTPPGWVFGMAWFSIMVCFSVYMAYLYKLIPDYQIIILFSIQFILNVSWNYVFFNRRLIALGFIIILLLTLLLALFLYLYAKPLKSISLLIIPYLLWLIIASSLNGYIYFNN</sequence>
<protein>
    <submittedName>
        <fullName evidence="7">TspO/MBR related protein</fullName>
    </submittedName>
</protein>
<dbReference type="PANTHER" id="PTHR10057:SF0">
    <property type="entry name" value="TRANSLOCATOR PROTEIN"/>
    <property type="match status" value="1"/>
</dbReference>
<comment type="similarity">
    <text evidence="2">Belongs to the TspO/BZRP family.</text>
</comment>
<dbReference type="InterPro" id="IPR038330">
    <property type="entry name" value="TspO/MBR-related_sf"/>
</dbReference>
<dbReference type="CDD" id="cd15904">
    <property type="entry name" value="TSPO_MBR"/>
    <property type="match status" value="1"/>
</dbReference>
<dbReference type="PANTHER" id="PTHR10057">
    <property type="entry name" value="PERIPHERAL-TYPE BENZODIAZEPINE RECEPTOR"/>
    <property type="match status" value="1"/>
</dbReference>
<dbReference type="GO" id="GO:0016020">
    <property type="term" value="C:membrane"/>
    <property type="evidence" value="ECO:0007669"/>
    <property type="project" value="UniProtKB-SubCell"/>
</dbReference>
<dbReference type="GO" id="GO:0033013">
    <property type="term" value="P:tetrapyrrole metabolic process"/>
    <property type="evidence" value="ECO:0007669"/>
    <property type="project" value="UniProtKB-ARBA"/>
</dbReference>
<reference evidence="7 8" key="1">
    <citation type="submission" date="2018-07" db="EMBL/GenBank/DDBJ databases">
        <title>Genomic Encyclopedia of Type Strains, Phase III (KMG-III): the genomes of soil and plant-associated and newly described type strains.</title>
        <authorList>
            <person name="Whitman W."/>
        </authorList>
    </citation>
    <scope>NUCLEOTIDE SEQUENCE [LARGE SCALE GENOMIC DNA]</scope>
    <source>
        <strain evidence="7 8">CECT 8487</strain>
    </source>
</reference>
<keyword evidence="5 6" id="KW-0472">Membrane</keyword>
<evidence type="ECO:0000256" key="4">
    <source>
        <dbReference type="ARBA" id="ARBA00022989"/>
    </source>
</evidence>
<dbReference type="RefSeq" id="WP_116523906.1">
    <property type="nucleotide sequence ID" value="NZ_QRDX01000004.1"/>
</dbReference>
<feature type="transmembrane region" description="Helical" evidence="6">
    <location>
        <begin position="99"/>
        <end position="121"/>
    </location>
</feature>
<feature type="transmembrane region" description="Helical" evidence="6">
    <location>
        <begin position="74"/>
        <end position="93"/>
    </location>
</feature>